<feature type="compositionally biased region" description="Polar residues" evidence="1">
    <location>
        <begin position="549"/>
        <end position="566"/>
    </location>
</feature>
<feature type="compositionally biased region" description="Polar residues" evidence="1">
    <location>
        <begin position="860"/>
        <end position="870"/>
    </location>
</feature>
<feature type="compositionally biased region" description="Basic and acidic residues" evidence="1">
    <location>
        <begin position="614"/>
        <end position="623"/>
    </location>
</feature>
<evidence type="ECO:0000256" key="1">
    <source>
        <dbReference type="SAM" id="MobiDB-lite"/>
    </source>
</evidence>
<dbReference type="Proteomes" id="UP000696280">
    <property type="component" value="Unassembled WGS sequence"/>
</dbReference>
<feature type="compositionally biased region" description="Polar residues" evidence="1">
    <location>
        <begin position="604"/>
        <end position="613"/>
    </location>
</feature>
<keyword evidence="3" id="KW-1185">Reference proteome</keyword>
<evidence type="ECO:0000313" key="2">
    <source>
        <dbReference type="EMBL" id="CAG8951096.1"/>
    </source>
</evidence>
<accession>A0A9N9PLG3</accession>
<evidence type="ECO:0000313" key="3">
    <source>
        <dbReference type="Proteomes" id="UP000696280"/>
    </source>
</evidence>
<feature type="compositionally biased region" description="Basic and acidic residues" evidence="1">
    <location>
        <begin position="590"/>
        <end position="600"/>
    </location>
</feature>
<dbReference type="AlphaFoldDB" id="A0A9N9PLG3"/>
<dbReference type="OrthoDB" id="10485520at2759"/>
<feature type="compositionally biased region" description="Acidic residues" evidence="1">
    <location>
        <begin position="919"/>
        <end position="928"/>
    </location>
</feature>
<protein>
    <submittedName>
        <fullName evidence="2">Uncharacterized protein</fullName>
    </submittedName>
</protein>
<feature type="compositionally biased region" description="Basic and acidic residues" evidence="1">
    <location>
        <begin position="567"/>
        <end position="578"/>
    </location>
</feature>
<proteinExistence type="predicted"/>
<name>A0A9N9PLG3_9HELO</name>
<feature type="compositionally biased region" description="Basic residues" evidence="1">
    <location>
        <begin position="897"/>
        <end position="907"/>
    </location>
</feature>
<comment type="caution">
    <text evidence="2">The sequence shown here is derived from an EMBL/GenBank/DDBJ whole genome shotgun (WGS) entry which is preliminary data.</text>
</comment>
<feature type="compositionally biased region" description="Basic and acidic residues" evidence="1">
    <location>
        <begin position="634"/>
        <end position="654"/>
    </location>
</feature>
<feature type="compositionally biased region" description="Basic and acidic residues" evidence="1">
    <location>
        <begin position="882"/>
        <end position="896"/>
    </location>
</feature>
<feature type="compositionally biased region" description="Basic and acidic residues" evidence="1">
    <location>
        <begin position="796"/>
        <end position="805"/>
    </location>
</feature>
<gene>
    <name evidence="2" type="ORF">HYFRA_00006494</name>
</gene>
<sequence>MPEPTEAQRQATDFVLKHIEMYKKDKDWYDNEWYGDEHIWYIFTEDFEGWTEERFRLAKKSVNKELRRTLRYRGLKLTTIFSGLGQSELSLLAEPVTILNLPGGAGRYCKIVFSGDHETHAIREKIFEYLVEPFKNESGAIQLKILYVRPEERGCHPSRSGYEIVIPFELDRKPSLRPWPQKRNNQTTIIPRHHYDTILALSQVNSCIRKELGSLLFNKVQVNIAAQNMPQALYKLLDDRPQLYDRIEKLAITINPTGLDQKEFNDQCERMKEVLKKDFKEFTLTINTSSAVAKRILAKGKKIPWVKYLREMHVASMNVFVGLTDDAPINKSCEKVGGALTQDICSKFRDLLGVYSNDTVFGRRFLVAADARPRSATFTSSDGFIILNFPEDDFNAIDVNGHHNIVGNRGSRLRLNITFRSLDFSPRLPKLFQFLTRNLVISELHVVILTTKRIAESLIHDASGITWVQMMKNLAISEHFFLRAVFLSQCETCEFCKDEEMNDLIHKLLPQLRKALLPNSTWKDLRANEKPISSQWYADSDGRAHSPKDQSTLLQRQTGSKNNNPSLHDDLTASEKDWPLVSTQLQNSKGDSRVEEKQQDEISPPTTNHSPSHYTDHSRDMKYQSRWVESPSDYIRDNEEPDELVRPKPLKDIQYRPGLRITPAKGEWDDEEGEDGETHFSGGENSNSQYRSSLDSEVGSATKDDAWPLKDITSRSVTPLGSSDHLHPSFQRFDDQPHDLKSPRGTSSPYRRLGNRMKGVLSAAKFYIDPSDQSQSDESKYIQPPRPKIYPYFDRFYSERTKSPDEPDDPFQSDGFEFPDSPNYGSGTRISPQDRRQSNNFEDVDLDQPSITRDEGISCNDDQLQNGSQYSHEEFDFIDLGEDSRTEDTTKTEKKPGKFKSMFRRGSKQSTQTSQDECTFGDESDDSDTSIGGQILNQEYELNHKGRRDRLKGFFRKPKIQKSEFYIH</sequence>
<feature type="region of interest" description="Disordered" evidence="1">
    <location>
        <begin position="536"/>
        <end position="755"/>
    </location>
</feature>
<dbReference type="EMBL" id="CAJVRL010000039">
    <property type="protein sequence ID" value="CAG8951096.1"/>
    <property type="molecule type" value="Genomic_DNA"/>
</dbReference>
<organism evidence="2 3">
    <name type="scientific">Hymenoscyphus fraxineus</name>
    <dbReference type="NCBI Taxonomy" id="746836"/>
    <lineage>
        <taxon>Eukaryota</taxon>
        <taxon>Fungi</taxon>
        <taxon>Dikarya</taxon>
        <taxon>Ascomycota</taxon>
        <taxon>Pezizomycotina</taxon>
        <taxon>Leotiomycetes</taxon>
        <taxon>Helotiales</taxon>
        <taxon>Helotiaceae</taxon>
        <taxon>Hymenoscyphus</taxon>
    </lineage>
</organism>
<reference evidence="2" key="1">
    <citation type="submission" date="2021-07" db="EMBL/GenBank/DDBJ databases">
        <authorList>
            <person name="Durling M."/>
        </authorList>
    </citation>
    <scope>NUCLEOTIDE SEQUENCE</scope>
</reference>
<feature type="region of interest" description="Disordered" evidence="1">
    <location>
        <begin position="767"/>
        <end position="941"/>
    </location>
</feature>
<feature type="compositionally biased region" description="Basic and acidic residues" evidence="1">
    <location>
        <begin position="724"/>
        <end position="742"/>
    </location>
</feature>
<feature type="compositionally biased region" description="Polar residues" evidence="1">
    <location>
        <begin position="683"/>
        <end position="695"/>
    </location>
</feature>
<feature type="compositionally biased region" description="Polar residues" evidence="1">
    <location>
        <begin position="908"/>
        <end position="917"/>
    </location>
</feature>